<reference evidence="1 2" key="1">
    <citation type="submission" date="2018-06" db="EMBL/GenBank/DDBJ databases">
        <authorList>
            <consortium name="Pathogen Informatics"/>
            <person name="Doyle S."/>
        </authorList>
    </citation>
    <scope>NUCLEOTIDE SEQUENCE [LARGE SCALE GENOMIC DNA]</scope>
    <source>
        <strain evidence="1 2">NCTC12264</strain>
    </source>
</reference>
<dbReference type="RefSeq" id="WP_115628629.1">
    <property type="nucleotide sequence ID" value="NZ_UFUZ01000001.1"/>
</dbReference>
<accession>A0A381EFN2</accession>
<gene>
    <name evidence="1" type="ORF">NCTC12264_00015</name>
</gene>
<dbReference type="EMBL" id="UFUZ01000001">
    <property type="protein sequence ID" value="SUX25821.1"/>
    <property type="molecule type" value="Genomic_DNA"/>
</dbReference>
<dbReference type="Proteomes" id="UP000254161">
    <property type="component" value="Unassembled WGS sequence"/>
</dbReference>
<organism evidence="1 2">
    <name type="scientific">Campylobacter upsaliensis</name>
    <dbReference type="NCBI Taxonomy" id="28080"/>
    <lineage>
        <taxon>Bacteria</taxon>
        <taxon>Pseudomonadati</taxon>
        <taxon>Campylobacterota</taxon>
        <taxon>Epsilonproteobacteria</taxon>
        <taxon>Campylobacterales</taxon>
        <taxon>Campylobacteraceae</taxon>
        <taxon>Campylobacter</taxon>
    </lineage>
</organism>
<sequence>MIDLKLKAKIRLHYESNFDNAKEVSRAFEINYRTLMKWIEKEKWQKGVLVKGVLKESTKNELLKKEFGTRLDMQSQKIKDSVKSKIENLKDYESLSLEEFNLELEKISDKVLTAALSAEFIHKNMIESFLYAKHELKRMSLLRKDYKADPGLIAMSEKLINMLSSIQKSLYSKDLLEHALNAKDANIDLKKLSENELKALAGEIIDLD</sequence>
<name>A0A381EFN2_CAMUP</name>
<proteinExistence type="predicted"/>
<dbReference type="AlphaFoldDB" id="A0A381EFN2"/>
<protein>
    <submittedName>
        <fullName evidence="1">Uncharacterized protein</fullName>
    </submittedName>
</protein>
<evidence type="ECO:0000313" key="2">
    <source>
        <dbReference type="Proteomes" id="UP000254161"/>
    </source>
</evidence>
<evidence type="ECO:0000313" key="1">
    <source>
        <dbReference type="EMBL" id="SUX25821.1"/>
    </source>
</evidence>